<name>A0A5J6V4Y6_9MICO</name>
<dbReference type="PANTHER" id="PTHR43158:SF5">
    <property type="entry name" value="ABC TRANSPORTER, ATP-BINDING PROTEIN"/>
    <property type="match status" value="1"/>
</dbReference>
<proteinExistence type="predicted"/>
<accession>A0A5J6V4Y6</accession>
<dbReference type="KEGG" id="serw:FY030_05200"/>
<evidence type="ECO:0000256" key="2">
    <source>
        <dbReference type="ARBA" id="ARBA00022840"/>
    </source>
</evidence>
<keyword evidence="1" id="KW-0547">Nucleotide-binding</keyword>
<dbReference type="PROSITE" id="PS50893">
    <property type="entry name" value="ABC_TRANSPORTER_2"/>
    <property type="match status" value="1"/>
</dbReference>
<organism evidence="4 5">
    <name type="scientific">Ornithinimicrobium pratense</name>
    <dbReference type="NCBI Taxonomy" id="2593973"/>
    <lineage>
        <taxon>Bacteria</taxon>
        <taxon>Bacillati</taxon>
        <taxon>Actinomycetota</taxon>
        <taxon>Actinomycetes</taxon>
        <taxon>Micrococcales</taxon>
        <taxon>Ornithinimicrobiaceae</taxon>
        <taxon>Ornithinimicrobium</taxon>
    </lineage>
</organism>
<dbReference type="PANTHER" id="PTHR43158">
    <property type="entry name" value="SKFA PEPTIDE EXPORT ATP-BINDING PROTEIN SKFE"/>
    <property type="match status" value="1"/>
</dbReference>
<reference evidence="4 5" key="1">
    <citation type="submission" date="2019-09" db="EMBL/GenBank/DDBJ databases">
        <title>Serinicoccus pratensis sp. nov., isolated from meadow soil.</title>
        <authorList>
            <person name="Zhang W."/>
        </authorList>
    </citation>
    <scope>NUCLEOTIDE SEQUENCE [LARGE SCALE GENOMIC DNA]</scope>
    <source>
        <strain evidence="4 5">W204</strain>
    </source>
</reference>
<dbReference type="OrthoDB" id="9804819at2"/>
<sequence>MNVTLENVSVRFKDATALDQVSLDWAPGRIHGLLGRNGAGKSTLFSLIAAGRRPTSGSVRVDGQNPWERGALTEQICLVRESGDVLVDDPISDTLEMVETLRPTFDRAYADDLVDAFGLRPKSKVNTLSRGQRSTVGAIIALASRAPLTLLDEVHLGMDAPTRQRFYDELIADFAENPRTYVISSHLIAELEPIIETVTILHRGALVMQDEADDVRTQGLTLTGPAATVADLVSGLPVIGTRDLGPTRQVTVYGELDAGDLERARAAGIEVGAVPLQDLFIHLTEEDPR</sequence>
<dbReference type="SUPFAM" id="SSF52540">
    <property type="entry name" value="P-loop containing nucleoside triphosphate hydrolases"/>
    <property type="match status" value="1"/>
</dbReference>
<dbReference type="Proteomes" id="UP000326546">
    <property type="component" value="Chromosome"/>
</dbReference>
<evidence type="ECO:0000256" key="1">
    <source>
        <dbReference type="ARBA" id="ARBA00022741"/>
    </source>
</evidence>
<dbReference type="EMBL" id="CP044427">
    <property type="protein sequence ID" value="QFG68191.1"/>
    <property type="molecule type" value="Genomic_DNA"/>
</dbReference>
<dbReference type="InterPro" id="IPR003439">
    <property type="entry name" value="ABC_transporter-like_ATP-bd"/>
</dbReference>
<evidence type="ECO:0000313" key="5">
    <source>
        <dbReference type="Proteomes" id="UP000326546"/>
    </source>
</evidence>
<dbReference type="Gene3D" id="3.40.50.300">
    <property type="entry name" value="P-loop containing nucleotide triphosphate hydrolases"/>
    <property type="match status" value="1"/>
</dbReference>
<dbReference type="InterPro" id="IPR027417">
    <property type="entry name" value="P-loop_NTPase"/>
</dbReference>
<dbReference type="Pfam" id="PF00005">
    <property type="entry name" value="ABC_tran"/>
    <property type="match status" value="1"/>
</dbReference>
<dbReference type="SMART" id="SM00382">
    <property type="entry name" value="AAA"/>
    <property type="match status" value="1"/>
</dbReference>
<dbReference type="GO" id="GO:0005524">
    <property type="term" value="F:ATP binding"/>
    <property type="evidence" value="ECO:0007669"/>
    <property type="project" value="UniProtKB-KW"/>
</dbReference>
<evidence type="ECO:0000259" key="3">
    <source>
        <dbReference type="PROSITE" id="PS50893"/>
    </source>
</evidence>
<dbReference type="GO" id="GO:0016887">
    <property type="term" value="F:ATP hydrolysis activity"/>
    <property type="evidence" value="ECO:0007669"/>
    <property type="project" value="InterPro"/>
</dbReference>
<evidence type="ECO:0000313" key="4">
    <source>
        <dbReference type="EMBL" id="QFG68191.1"/>
    </source>
</evidence>
<keyword evidence="2 4" id="KW-0067">ATP-binding</keyword>
<dbReference type="RefSeq" id="WP_158060580.1">
    <property type="nucleotide sequence ID" value="NZ_CP044427.1"/>
</dbReference>
<gene>
    <name evidence="4" type="ORF">FY030_05200</name>
</gene>
<dbReference type="InterPro" id="IPR003593">
    <property type="entry name" value="AAA+_ATPase"/>
</dbReference>
<feature type="domain" description="ABC transporter" evidence="3">
    <location>
        <begin position="3"/>
        <end position="228"/>
    </location>
</feature>
<keyword evidence="5" id="KW-1185">Reference proteome</keyword>
<protein>
    <submittedName>
        <fullName evidence="4">ABC transporter ATP-binding protein</fullName>
    </submittedName>
</protein>
<dbReference type="AlphaFoldDB" id="A0A5J6V4Y6"/>